<dbReference type="GO" id="GO:0051400">
    <property type="term" value="F:BH domain binding"/>
    <property type="evidence" value="ECO:0007669"/>
    <property type="project" value="TreeGrafter"/>
</dbReference>
<dbReference type="InterPro" id="IPR026298">
    <property type="entry name" value="Bcl-2_fam"/>
</dbReference>
<dbReference type="PROSITE" id="PS50062">
    <property type="entry name" value="BCL2_FAMILY"/>
    <property type="match status" value="1"/>
</dbReference>
<evidence type="ECO:0000313" key="4">
    <source>
        <dbReference type="EMBL" id="AEX93481.1"/>
    </source>
</evidence>
<comment type="similarity">
    <text evidence="1">Belongs to the Bcl-2 family.</text>
</comment>
<protein>
    <submittedName>
        <fullName evidence="4">Bcl2-2</fullName>
    </submittedName>
</protein>
<dbReference type="GO" id="GO:0005741">
    <property type="term" value="C:mitochondrial outer membrane"/>
    <property type="evidence" value="ECO:0007669"/>
    <property type="project" value="TreeGrafter"/>
</dbReference>
<dbReference type="GO" id="GO:0001836">
    <property type="term" value="P:release of cytochrome c from mitochondria"/>
    <property type="evidence" value="ECO:0007669"/>
    <property type="project" value="TreeGrafter"/>
</dbReference>
<accession>H2DL19</accession>
<dbReference type="GO" id="GO:0042981">
    <property type="term" value="P:regulation of apoptotic process"/>
    <property type="evidence" value="ECO:0007669"/>
    <property type="project" value="InterPro"/>
</dbReference>
<name>H2DL19_SCHMD</name>
<dbReference type="CDD" id="cd06845">
    <property type="entry name" value="Bcl-2_like"/>
    <property type="match status" value="1"/>
</dbReference>
<reference evidence="4" key="1">
    <citation type="submission" date="2011-08" db="EMBL/GenBank/DDBJ databases">
        <authorList>
            <person name="Pellettieri J."/>
        </authorList>
    </citation>
    <scope>NUCLEOTIDE SEQUENCE</scope>
</reference>
<evidence type="ECO:0000256" key="2">
    <source>
        <dbReference type="ARBA" id="ARBA00022703"/>
    </source>
</evidence>
<dbReference type="EMBL" id="JN621815">
    <property type="protein sequence ID" value="AEX93481.1"/>
    <property type="molecule type" value="mRNA"/>
</dbReference>
<proteinExistence type="evidence at transcript level"/>
<dbReference type="SUPFAM" id="SSF56854">
    <property type="entry name" value="Bcl-2 inhibitors of programmed cell death"/>
    <property type="match status" value="1"/>
</dbReference>
<evidence type="ECO:0000259" key="3">
    <source>
        <dbReference type="SMART" id="SM00337"/>
    </source>
</evidence>
<dbReference type="InterPro" id="IPR046371">
    <property type="entry name" value="Bcl-2_BH1-3"/>
</dbReference>
<evidence type="ECO:0000256" key="1">
    <source>
        <dbReference type="ARBA" id="ARBA00009458"/>
    </source>
</evidence>
<dbReference type="OMA" id="HLCHKLN"/>
<dbReference type="GO" id="GO:0008630">
    <property type="term" value="P:intrinsic apoptotic signaling pathway in response to DNA damage"/>
    <property type="evidence" value="ECO:0007669"/>
    <property type="project" value="TreeGrafter"/>
</dbReference>
<dbReference type="SMART" id="SM00337">
    <property type="entry name" value="BCL"/>
    <property type="match status" value="1"/>
</dbReference>
<dbReference type="AlphaFoldDB" id="H2DL19"/>
<dbReference type="PANTHER" id="PTHR11256:SF50">
    <property type="entry name" value="APOPTOSIS REGULATOR CED-9"/>
    <property type="match status" value="1"/>
</dbReference>
<dbReference type="GO" id="GO:0097192">
    <property type="term" value="P:extrinsic apoptotic signaling pathway in absence of ligand"/>
    <property type="evidence" value="ECO:0007669"/>
    <property type="project" value="TreeGrafter"/>
</dbReference>
<dbReference type="InterPro" id="IPR036834">
    <property type="entry name" value="Bcl-2-like_sf"/>
</dbReference>
<dbReference type="Pfam" id="PF00452">
    <property type="entry name" value="Bcl-2"/>
    <property type="match status" value="1"/>
</dbReference>
<keyword evidence="2" id="KW-0053">Apoptosis</keyword>
<dbReference type="Gene3D" id="1.10.437.10">
    <property type="entry name" value="Blc2-like"/>
    <property type="match status" value="1"/>
</dbReference>
<sequence length="192" mass="22544">MEDRIIFQPSGLLKDSRVYNIECDLDFLPPIDIIDKIMIDFVMYRISIRGFPDLNIFPNKVGRTKYHSVTNEILNKLTDKADEFERQYYPRFENRKSLLEKIPERAFLDFIDTLHGIFEDNQINWGRIIGYFTFVGSYCTACIEHGMVRIVYNLVEYAIKYMNTNLSGWMSSNGGWRGLGMALSTESFELRF</sequence>
<feature type="domain" description="Bcl-2 Bcl-2 homology region 1-3" evidence="3">
    <location>
        <begin position="77"/>
        <end position="176"/>
    </location>
</feature>
<dbReference type="PRINTS" id="PR01862">
    <property type="entry name" value="BCL2FAMILY"/>
</dbReference>
<dbReference type="InterPro" id="IPR002475">
    <property type="entry name" value="Bcl2-like"/>
</dbReference>
<organism evidence="4">
    <name type="scientific">Schmidtea mediterranea</name>
    <name type="common">Freshwater planarian flatworm</name>
    <dbReference type="NCBI Taxonomy" id="79327"/>
    <lineage>
        <taxon>Eukaryota</taxon>
        <taxon>Metazoa</taxon>
        <taxon>Spiralia</taxon>
        <taxon>Lophotrochozoa</taxon>
        <taxon>Platyhelminthes</taxon>
        <taxon>Rhabditophora</taxon>
        <taxon>Seriata</taxon>
        <taxon>Tricladida</taxon>
        <taxon>Continenticola</taxon>
        <taxon>Geoplanoidea</taxon>
        <taxon>Dugesiidae</taxon>
        <taxon>Schmidtea</taxon>
    </lineage>
</organism>
<dbReference type="OrthoDB" id="6021377at2759"/>
<dbReference type="PANTHER" id="PTHR11256">
    <property type="entry name" value="BCL-2 RELATED"/>
    <property type="match status" value="1"/>
</dbReference>